<dbReference type="Proteomes" id="UP000184040">
    <property type="component" value="Unassembled WGS sequence"/>
</dbReference>
<dbReference type="SUPFAM" id="SSF53850">
    <property type="entry name" value="Periplasmic binding protein-like II"/>
    <property type="match status" value="1"/>
</dbReference>
<dbReference type="PANTHER" id="PTHR30290">
    <property type="entry name" value="PERIPLASMIC BINDING COMPONENT OF ABC TRANSPORTER"/>
    <property type="match status" value="1"/>
</dbReference>
<evidence type="ECO:0000256" key="1">
    <source>
        <dbReference type="ARBA" id="ARBA00003489"/>
    </source>
</evidence>
<evidence type="ECO:0000259" key="9">
    <source>
        <dbReference type="Pfam" id="PF00496"/>
    </source>
</evidence>
<keyword evidence="6 8" id="KW-0732">Signal</keyword>
<evidence type="ECO:0000313" key="10">
    <source>
        <dbReference type="EMBL" id="SHI84685.1"/>
    </source>
</evidence>
<protein>
    <recommendedName>
        <fullName evidence="4">Glutathione-binding protein GsiB</fullName>
    </recommendedName>
</protein>
<evidence type="ECO:0000256" key="5">
    <source>
        <dbReference type="ARBA" id="ARBA00022448"/>
    </source>
</evidence>
<keyword evidence="7" id="KW-0574">Periplasm</keyword>
<dbReference type="GO" id="GO:1904680">
    <property type="term" value="F:peptide transmembrane transporter activity"/>
    <property type="evidence" value="ECO:0007669"/>
    <property type="project" value="TreeGrafter"/>
</dbReference>
<name>A0A1M6EGT8_9RHOB</name>
<dbReference type="CDD" id="cd00995">
    <property type="entry name" value="PBP2_NikA_DppA_OppA_like"/>
    <property type="match status" value="1"/>
</dbReference>
<keyword evidence="5" id="KW-0813">Transport</keyword>
<comment type="subcellular location">
    <subcellularLocation>
        <location evidence="2">Periplasm</location>
    </subcellularLocation>
</comment>
<feature type="chain" id="PRO_5013019854" description="Glutathione-binding protein GsiB" evidence="8">
    <location>
        <begin position="22"/>
        <end position="539"/>
    </location>
</feature>
<dbReference type="Gene3D" id="3.40.190.10">
    <property type="entry name" value="Periplasmic binding protein-like II"/>
    <property type="match status" value="1"/>
</dbReference>
<dbReference type="AlphaFoldDB" id="A0A1M6EGT8"/>
<dbReference type="InterPro" id="IPR000914">
    <property type="entry name" value="SBP_5_dom"/>
</dbReference>
<evidence type="ECO:0000256" key="8">
    <source>
        <dbReference type="SAM" id="SignalP"/>
    </source>
</evidence>
<evidence type="ECO:0000256" key="7">
    <source>
        <dbReference type="ARBA" id="ARBA00022764"/>
    </source>
</evidence>
<dbReference type="PIRSF" id="PIRSF002741">
    <property type="entry name" value="MppA"/>
    <property type="match status" value="1"/>
</dbReference>
<dbReference type="RefSeq" id="WP_073127739.1">
    <property type="nucleotide sequence ID" value="NZ_FQZA01000003.1"/>
</dbReference>
<organism evidence="10 11">
    <name type="scientific">Palleronia salina</name>
    <dbReference type="NCBI Taxonomy" id="313368"/>
    <lineage>
        <taxon>Bacteria</taxon>
        <taxon>Pseudomonadati</taxon>
        <taxon>Pseudomonadota</taxon>
        <taxon>Alphaproteobacteria</taxon>
        <taxon>Rhodobacterales</taxon>
        <taxon>Roseobacteraceae</taxon>
        <taxon>Palleronia</taxon>
    </lineage>
</organism>
<comment type="function">
    <text evidence="1">Part of the ABC transporter complex GsiABCD involved in glutathione import. Binds glutathione.</text>
</comment>
<keyword evidence="11" id="KW-1185">Reference proteome</keyword>
<comment type="similarity">
    <text evidence="3">Belongs to the bacterial solute-binding protein 5 family.</text>
</comment>
<evidence type="ECO:0000256" key="4">
    <source>
        <dbReference type="ARBA" id="ARBA00017393"/>
    </source>
</evidence>
<sequence length="539" mass="58970">MKSMLLSSALGLALTATGALAQVDENAPQGGAMAVTYQDDVATLDPAIGYDWQNWSMIKSLFDGLMGYEPGTTTLRNELAESYEVSEDGLVHTFTLKDGIMFHNGREIVADDVKYSLERVTNPETRSPGAGFFGMIDGFDTWNAGEGEGLSGVQVIDDKTVEITLSRPDATFRHVMALNFASIVPQEAVEEAGEDFGRQPVGSGAFRLAEWTPGQQLVFERFEDYHRAGVPKLDSVTFNIGLEPTVALLRIQNGDADIPGDGIPPAQFLQVVNDAEYEDQIVEGGQLQTGYITMNTQMAPFDNVDVRKAMNMAINKDRIVQMINNRAVPANQPLPPTMPGYDEEYEGYAYDPEAARQMLADAGFPDGFETELYVMNVDPNPRIAQAIQQDLAEIGVTAEIRSLAQANVIAAGGEADQAPMIWSGGMAWIADFPDPSNFYGPILGCAGATPGGWNWSWYCNEDIDARATEADAMVGDEAAREDAWRQIYVDIMEDAPWVPIFNEQRFTLHSDNVTGDDSLFVDPVHIPVNYDYIYSTGAQ</sequence>
<dbReference type="STRING" id="313368.SAMN04488012_10393"/>
<dbReference type="InterPro" id="IPR039424">
    <property type="entry name" value="SBP_5"/>
</dbReference>
<dbReference type="EMBL" id="FQZA01000003">
    <property type="protein sequence ID" value="SHI84685.1"/>
    <property type="molecule type" value="Genomic_DNA"/>
</dbReference>
<reference evidence="10 11" key="1">
    <citation type="submission" date="2016-11" db="EMBL/GenBank/DDBJ databases">
        <authorList>
            <person name="Jaros S."/>
            <person name="Januszkiewicz K."/>
            <person name="Wedrychowicz H."/>
        </authorList>
    </citation>
    <scope>NUCLEOTIDE SEQUENCE [LARGE SCALE GENOMIC DNA]</scope>
    <source>
        <strain evidence="10 11">DSM 26892</strain>
    </source>
</reference>
<dbReference type="Pfam" id="PF00496">
    <property type="entry name" value="SBP_bac_5"/>
    <property type="match status" value="1"/>
</dbReference>
<evidence type="ECO:0000256" key="2">
    <source>
        <dbReference type="ARBA" id="ARBA00004418"/>
    </source>
</evidence>
<dbReference type="GO" id="GO:0043190">
    <property type="term" value="C:ATP-binding cassette (ABC) transporter complex"/>
    <property type="evidence" value="ECO:0007669"/>
    <property type="project" value="InterPro"/>
</dbReference>
<dbReference type="GO" id="GO:0042938">
    <property type="term" value="P:dipeptide transport"/>
    <property type="evidence" value="ECO:0007669"/>
    <property type="project" value="TreeGrafter"/>
</dbReference>
<accession>A0A1M6EGT8</accession>
<feature type="domain" description="Solute-binding protein family 5" evidence="9">
    <location>
        <begin position="75"/>
        <end position="448"/>
    </location>
</feature>
<evidence type="ECO:0000256" key="3">
    <source>
        <dbReference type="ARBA" id="ARBA00005695"/>
    </source>
</evidence>
<dbReference type="PANTHER" id="PTHR30290:SF32">
    <property type="entry name" value="GLUTATHIONE-BINDING PROTEIN GSIB"/>
    <property type="match status" value="1"/>
</dbReference>
<dbReference type="Gene3D" id="3.10.105.10">
    <property type="entry name" value="Dipeptide-binding Protein, Domain 3"/>
    <property type="match status" value="1"/>
</dbReference>
<feature type="signal peptide" evidence="8">
    <location>
        <begin position="1"/>
        <end position="21"/>
    </location>
</feature>
<dbReference type="InterPro" id="IPR030678">
    <property type="entry name" value="Peptide/Ni-bd"/>
</dbReference>
<evidence type="ECO:0000256" key="6">
    <source>
        <dbReference type="ARBA" id="ARBA00022729"/>
    </source>
</evidence>
<gene>
    <name evidence="10" type="ORF">SAMN04488012_10393</name>
</gene>
<evidence type="ECO:0000313" key="11">
    <source>
        <dbReference type="Proteomes" id="UP000184040"/>
    </source>
</evidence>
<dbReference type="GO" id="GO:0030288">
    <property type="term" value="C:outer membrane-bounded periplasmic space"/>
    <property type="evidence" value="ECO:0007669"/>
    <property type="project" value="TreeGrafter"/>
</dbReference>
<proteinExistence type="inferred from homology"/>